<dbReference type="SUPFAM" id="SSF52425">
    <property type="entry name" value="Cryptochrome/photolyase, N-terminal domain"/>
    <property type="match status" value="1"/>
</dbReference>
<dbReference type="SUPFAM" id="SSF48173">
    <property type="entry name" value="Cryptochrome/photolyase FAD-binding domain"/>
    <property type="match status" value="1"/>
</dbReference>
<dbReference type="Gene3D" id="1.10.579.10">
    <property type="entry name" value="DNA Cyclobutane Dipyrimidine Photolyase, subunit A, domain 3"/>
    <property type="match status" value="1"/>
</dbReference>
<sequence>MDAAVLWFRRDLRLGDHPALAAAAERSHRVVALFVLDEVLLRPAGAPRRGFLARCLRALDHDLGGRLLVVRGDPARVVPSVAARVGARSVHVSADTGPYGRERDAAVERALAEAGVEFDRTGSPYAVTPGRVVNAQGEPYQMFSAFYRAWLNRGWREPATSDPSEVDWFDPSEVDVERAAVAEPPADGLPAAGERAALRQWETFLDERIDHYDRDRDRPDLAGTSRLSAALHWGCVHPRTLLHDLAAHSGSGAAAFRAELAWREFFADVLWHRSEVARRNYDRRYDHYQHDTGEDADARFTAWASGRTGYPLIDAGMRQLLAEGWMHNRVRMVVASFLVKDLHLPWWRGARHFLRHLVDADLASNQMNWQWVAGSGTDAAPYFRVFNPTTQAERFDPNGDYVRRWVPELRAVPGKRAHTPWLLPAGPPTGYPPPIVDHAEERRVALGRFSALKAVAP</sequence>
<evidence type="ECO:0000313" key="7">
    <source>
        <dbReference type="EMBL" id="SHH00909.1"/>
    </source>
</evidence>
<dbReference type="Proteomes" id="UP000184501">
    <property type="component" value="Unassembled WGS sequence"/>
</dbReference>
<dbReference type="GO" id="GO:0003677">
    <property type="term" value="F:DNA binding"/>
    <property type="evidence" value="ECO:0007669"/>
    <property type="project" value="TreeGrafter"/>
</dbReference>
<dbReference type="AlphaFoldDB" id="A0A1M5PHF7"/>
<dbReference type="GO" id="GO:0071949">
    <property type="term" value="F:FAD binding"/>
    <property type="evidence" value="ECO:0007669"/>
    <property type="project" value="TreeGrafter"/>
</dbReference>
<keyword evidence="7" id="KW-0456">Lyase</keyword>
<dbReference type="InterPro" id="IPR036134">
    <property type="entry name" value="Crypto/Photolyase_FAD-like_sf"/>
</dbReference>
<dbReference type="InterPro" id="IPR018394">
    <property type="entry name" value="DNA_photolyase_1_CS_C"/>
</dbReference>
<keyword evidence="1 4" id="KW-0285">Flavoprotein</keyword>
<evidence type="ECO:0000256" key="5">
    <source>
        <dbReference type="RuleBase" id="RU004182"/>
    </source>
</evidence>
<organism evidence="7 8">
    <name type="scientific">Streptoalloteichus hindustanus</name>
    <dbReference type="NCBI Taxonomy" id="2017"/>
    <lineage>
        <taxon>Bacteria</taxon>
        <taxon>Bacillati</taxon>
        <taxon>Actinomycetota</taxon>
        <taxon>Actinomycetes</taxon>
        <taxon>Pseudonocardiales</taxon>
        <taxon>Pseudonocardiaceae</taxon>
        <taxon>Streptoalloteichus</taxon>
    </lineage>
</organism>
<evidence type="ECO:0000313" key="8">
    <source>
        <dbReference type="Proteomes" id="UP000184501"/>
    </source>
</evidence>
<reference evidence="7 8" key="1">
    <citation type="submission" date="2016-11" db="EMBL/GenBank/DDBJ databases">
        <authorList>
            <person name="Jaros S."/>
            <person name="Januszkiewicz K."/>
            <person name="Wedrychowicz H."/>
        </authorList>
    </citation>
    <scope>NUCLEOTIDE SEQUENCE [LARGE SCALE GENOMIC DNA]</scope>
    <source>
        <strain evidence="7 8">DSM 44523</strain>
    </source>
</reference>
<dbReference type="InterPro" id="IPR036155">
    <property type="entry name" value="Crypto/Photolyase_N_sf"/>
</dbReference>
<dbReference type="EMBL" id="FQVN01000018">
    <property type="protein sequence ID" value="SHH00909.1"/>
    <property type="molecule type" value="Genomic_DNA"/>
</dbReference>
<feature type="binding site" evidence="4">
    <location>
        <begin position="224"/>
        <end position="228"/>
    </location>
    <ligand>
        <name>FAD</name>
        <dbReference type="ChEBI" id="CHEBI:57692"/>
    </ligand>
</feature>
<dbReference type="STRING" id="2017.SAMN05444320_11854"/>
<dbReference type="OrthoDB" id="9772484at2"/>
<evidence type="ECO:0000256" key="3">
    <source>
        <dbReference type="ARBA" id="ARBA00022991"/>
    </source>
</evidence>
<evidence type="ECO:0000256" key="1">
    <source>
        <dbReference type="ARBA" id="ARBA00022630"/>
    </source>
</evidence>
<dbReference type="Gene3D" id="3.40.50.620">
    <property type="entry name" value="HUPs"/>
    <property type="match status" value="1"/>
</dbReference>
<dbReference type="GO" id="GO:0006139">
    <property type="term" value="P:nucleobase-containing compound metabolic process"/>
    <property type="evidence" value="ECO:0007669"/>
    <property type="project" value="UniProtKB-ARBA"/>
</dbReference>
<evidence type="ECO:0000259" key="6">
    <source>
        <dbReference type="PROSITE" id="PS51645"/>
    </source>
</evidence>
<dbReference type="PROSITE" id="PS00394">
    <property type="entry name" value="DNA_PHOTOLYASES_1_1"/>
    <property type="match status" value="1"/>
</dbReference>
<feature type="binding site" evidence="4">
    <location>
        <begin position="259"/>
        <end position="266"/>
    </location>
    <ligand>
        <name>FAD</name>
        <dbReference type="ChEBI" id="CHEBI:57692"/>
    </ligand>
</feature>
<keyword evidence="2 4" id="KW-0274">FAD</keyword>
<dbReference type="Gene3D" id="1.25.40.80">
    <property type="match status" value="1"/>
</dbReference>
<name>A0A1M5PHF7_STRHI</name>
<feature type="binding site" evidence="4">
    <location>
        <begin position="359"/>
        <end position="361"/>
    </location>
    <ligand>
        <name>FAD</name>
        <dbReference type="ChEBI" id="CHEBI:57692"/>
    </ligand>
</feature>
<gene>
    <name evidence="7" type="ORF">SAMN05444320_11854</name>
</gene>
<dbReference type="PANTHER" id="PTHR11455">
    <property type="entry name" value="CRYPTOCHROME"/>
    <property type="match status" value="1"/>
</dbReference>
<dbReference type="GO" id="GO:0003904">
    <property type="term" value="F:deoxyribodipyrimidine photo-lyase activity"/>
    <property type="evidence" value="ECO:0007669"/>
    <property type="project" value="TreeGrafter"/>
</dbReference>
<accession>A0A1M5PHF7</accession>
<dbReference type="PANTHER" id="PTHR11455:SF9">
    <property type="entry name" value="CRYPTOCHROME CIRCADIAN CLOCK 5 ISOFORM X1"/>
    <property type="match status" value="1"/>
</dbReference>
<dbReference type="InterPro" id="IPR006050">
    <property type="entry name" value="DNA_photolyase_N"/>
</dbReference>
<dbReference type="GO" id="GO:0009416">
    <property type="term" value="P:response to light stimulus"/>
    <property type="evidence" value="ECO:0007669"/>
    <property type="project" value="TreeGrafter"/>
</dbReference>
<dbReference type="InterPro" id="IPR014729">
    <property type="entry name" value="Rossmann-like_a/b/a_fold"/>
</dbReference>
<dbReference type="Pfam" id="PF03441">
    <property type="entry name" value="FAD_binding_7"/>
    <property type="match status" value="1"/>
</dbReference>
<protein>
    <submittedName>
        <fullName evidence="7">Deoxyribodipyrimidine photo-lyase</fullName>
    </submittedName>
</protein>
<keyword evidence="8" id="KW-1185">Reference proteome</keyword>
<dbReference type="PROSITE" id="PS51645">
    <property type="entry name" value="PHR_CRY_ALPHA_BETA"/>
    <property type="match status" value="1"/>
</dbReference>
<comment type="similarity">
    <text evidence="5">Belongs to the DNA photolyase family.</text>
</comment>
<keyword evidence="3 5" id="KW-0157">Chromophore</keyword>
<dbReference type="RefSeq" id="WP_073489897.1">
    <property type="nucleotide sequence ID" value="NZ_FQVN01000018.1"/>
</dbReference>
<feature type="binding site" evidence="4">
    <location>
        <position position="212"/>
    </location>
    <ligand>
        <name>FAD</name>
        <dbReference type="ChEBI" id="CHEBI:57692"/>
    </ligand>
</feature>
<evidence type="ECO:0000256" key="2">
    <source>
        <dbReference type="ARBA" id="ARBA00022827"/>
    </source>
</evidence>
<dbReference type="InterPro" id="IPR005101">
    <property type="entry name" value="Cryptochr/Photolyase_FAD-bd"/>
</dbReference>
<feature type="domain" description="Photolyase/cryptochrome alpha/beta" evidence="6">
    <location>
        <begin position="2"/>
        <end position="126"/>
    </location>
</feature>
<comment type="cofactor">
    <cofactor evidence="4">
        <name>FAD</name>
        <dbReference type="ChEBI" id="CHEBI:57692"/>
    </cofactor>
    <text evidence="4">Binds 1 FAD per subunit.</text>
</comment>
<evidence type="ECO:0000256" key="4">
    <source>
        <dbReference type="PIRSR" id="PIRSR602081-1"/>
    </source>
</evidence>
<dbReference type="Pfam" id="PF00875">
    <property type="entry name" value="DNA_photolyase"/>
    <property type="match status" value="1"/>
</dbReference>
<dbReference type="PRINTS" id="PR00147">
    <property type="entry name" value="DNAPHOTLYASE"/>
</dbReference>
<dbReference type="InterPro" id="IPR002081">
    <property type="entry name" value="Cryptochrome/DNA_photolyase_1"/>
</dbReference>
<dbReference type="GO" id="GO:0006950">
    <property type="term" value="P:response to stress"/>
    <property type="evidence" value="ECO:0007669"/>
    <property type="project" value="UniProtKB-ARBA"/>
</dbReference>
<feature type="binding site" evidence="4">
    <location>
        <position position="256"/>
    </location>
    <ligand>
        <name>FAD</name>
        <dbReference type="ChEBI" id="CHEBI:57692"/>
    </ligand>
</feature>
<proteinExistence type="inferred from homology"/>